<evidence type="ECO:0000313" key="4">
    <source>
        <dbReference type="Proteomes" id="UP000613030"/>
    </source>
</evidence>
<keyword evidence="1" id="KW-0472">Membrane</keyword>
<dbReference type="InterPro" id="IPR016032">
    <property type="entry name" value="Sig_transdc_resp-reg_C-effctor"/>
</dbReference>
<keyword evidence="1" id="KW-1133">Transmembrane helix</keyword>
<protein>
    <submittedName>
        <fullName evidence="3">Tetratricopeptide repeat protein</fullName>
    </submittedName>
</protein>
<proteinExistence type="predicted"/>
<dbReference type="SUPFAM" id="SSF48452">
    <property type="entry name" value="TPR-like"/>
    <property type="match status" value="1"/>
</dbReference>
<keyword evidence="1" id="KW-0812">Transmembrane</keyword>
<organism evidence="3 4">
    <name type="scientific">Chryseolinea lacunae</name>
    <dbReference type="NCBI Taxonomy" id="2801331"/>
    <lineage>
        <taxon>Bacteria</taxon>
        <taxon>Pseudomonadati</taxon>
        <taxon>Bacteroidota</taxon>
        <taxon>Cytophagia</taxon>
        <taxon>Cytophagales</taxon>
        <taxon>Fulvivirgaceae</taxon>
        <taxon>Chryseolinea</taxon>
    </lineage>
</organism>
<dbReference type="Pfam" id="PF19904">
    <property type="entry name" value="DUF6377"/>
    <property type="match status" value="1"/>
</dbReference>
<dbReference type="SUPFAM" id="SSF46894">
    <property type="entry name" value="C-terminal effector domain of the bipartite response regulators"/>
    <property type="match status" value="1"/>
</dbReference>
<dbReference type="EMBL" id="JAERRB010000001">
    <property type="protein sequence ID" value="MBL0739783.1"/>
    <property type="molecule type" value="Genomic_DNA"/>
</dbReference>
<reference evidence="3 4" key="1">
    <citation type="submission" date="2021-01" db="EMBL/GenBank/DDBJ databases">
        <title>Chryseolinea sp. Jin1 Genome sequencing and assembly.</title>
        <authorList>
            <person name="Kim I."/>
        </authorList>
    </citation>
    <scope>NUCLEOTIDE SEQUENCE [LARGE SCALE GENOMIC DNA]</scope>
    <source>
        <strain evidence="3 4">Jin1</strain>
    </source>
</reference>
<dbReference type="InterPro" id="IPR045957">
    <property type="entry name" value="DUF6377"/>
</dbReference>
<dbReference type="RefSeq" id="WP_202006752.1">
    <property type="nucleotide sequence ID" value="NZ_JAERRB010000001.1"/>
</dbReference>
<sequence length="534" mass="62068">MKSLWILGMLLLLATGGLARTVNDSLIAVLRKEIEQKDVYVQHKLKNIAQLRQALIGVNSLSQEKQFDLYNAFYHQYKTFINDSAFKYAVKLIETGRRLHDKSRLGYARVKLGFILISAGMFKETFDSLNVVEVRYLADTVKANYYWLLAKTYTDLNAYNRYHHYHKEYVAEAQHYIDSALQWSAPESYRFYNVTVLKHALLNEHARVVETVGELFKTHTLTDPQRAVNYYDLGVAYRGLDQLDKTLQCTLLSALSDIRAATKETAAMYTLARMLYERGDVANAYIFIRQALDDAEFYGARQRMVEIGSILPMIASAALTHSETQRRLWLVYGLGLSLLLLVVTLFAYIIFRQLRKLKAADLTIVEANTTLQHTNLKLTEANRIKEEYIGYYFSINSEYLDKIETVKRSVEQKLTQKKYDDIRFIINNINAKRERDELYLGFDKVFLKLFPDFVKTFNSYFNAEDQFLLKDGQLLNTELRIFALIRMGITDTDDIARILGYSVNTIYAYKTRIRNKSTLHNDEFDRRIMEIKAT</sequence>
<feature type="transmembrane region" description="Helical" evidence="1">
    <location>
        <begin position="329"/>
        <end position="351"/>
    </location>
</feature>
<evidence type="ECO:0000256" key="1">
    <source>
        <dbReference type="SAM" id="Phobius"/>
    </source>
</evidence>
<evidence type="ECO:0000259" key="2">
    <source>
        <dbReference type="Pfam" id="PF19904"/>
    </source>
</evidence>
<accession>A0ABS1KKK7</accession>
<dbReference type="Gene3D" id="1.25.40.10">
    <property type="entry name" value="Tetratricopeptide repeat domain"/>
    <property type="match status" value="1"/>
</dbReference>
<keyword evidence="4" id="KW-1185">Reference proteome</keyword>
<comment type="caution">
    <text evidence="3">The sequence shown here is derived from an EMBL/GenBank/DDBJ whole genome shotgun (WGS) entry which is preliminary data.</text>
</comment>
<evidence type="ECO:0000313" key="3">
    <source>
        <dbReference type="EMBL" id="MBL0739783.1"/>
    </source>
</evidence>
<dbReference type="InterPro" id="IPR011990">
    <property type="entry name" value="TPR-like_helical_dom_sf"/>
</dbReference>
<gene>
    <name evidence="3" type="ORF">JI741_01075</name>
</gene>
<dbReference type="Proteomes" id="UP000613030">
    <property type="component" value="Unassembled WGS sequence"/>
</dbReference>
<name>A0ABS1KKK7_9BACT</name>
<feature type="domain" description="DUF6377" evidence="2">
    <location>
        <begin position="257"/>
        <end position="496"/>
    </location>
</feature>